<dbReference type="PANTHER" id="PTHR15301:SF3">
    <property type="entry name" value="PROTEIN NSG1-RELATED"/>
    <property type="match status" value="1"/>
</dbReference>
<keyword evidence="5 8" id="KW-1133">Transmembrane helix</keyword>
<evidence type="ECO:0000256" key="7">
    <source>
        <dbReference type="SAM" id="MobiDB-lite"/>
    </source>
</evidence>
<evidence type="ECO:0000256" key="4">
    <source>
        <dbReference type="ARBA" id="ARBA00022824"/>
    </source>
</evidence>
<dbReference type="AlphaFoldDB" id="A0A3D8Q915"/>
<dbReference type="EMBL" id="PVWQ01000025">
    <property type="protein sequence ID" value="RDW57934.1"/>
    <property type="molecule type" value="Genomic_DNA"/>
</dbReference>
<evidence type="ECO:0000313" key="9">
    <source>
        <dbReference type="EMBL" id="RDW57934.1"/>
    </source>
</evidence>
<keyword evidence="10" id="KW-1185">Reference proteome</keyword>
<feature type="transmembrane region" description="Helical" evidence="8">
    <location>
        <begin position="282"/>
        <end position="299"/>
    </location>
</feature>
<dbReference type="GO" id="GO:0016126">
    <property type="term" value="P:sterol biosynthetic process"/>
    <property type="evidence" value="ECO:0007669"/>
    <property type="project" value="TreeGrafter"/>
</dbReference>
<dbReference type="SUPFAM" id="SSF159713">
    <property type="entry name" value="Dhaf3308-like"/>
    <property type="match status" value="1"/>
</dbReference>
<gene>
    <name evidence="9" type="ORF">DSM5745_11314</name>
</gene>
<evidence type="ECO:0008006" key="11">
    <source>
        <dbReference type="Google" id="ProtNLM"/>
    </source>
</evidence>
<evidence type="ECO:0000256" key="2">
    <source>
        <dbReference type="ARBA" id="ARBA00007475"/>
    </source>
</evidence>
<dbReference type="GO" id="GO:0005789">
    <property type="term" value="C:endoplasmic reticulum membrane"/>
    <property type="evidence" value="ECO:0007669"/>
    <property type="project" value="UniProtKB-SubCell"/>
</dbReference>
<dbReference type="STRING" id="1810919.A0A3D8Q915"/>
<dbReference type="OrthoDB" id="205546at2759"/>
<name>A0A3D8Q915_9EURO</name>
<keyword evidence="3 8" id="KW-0812">Transmembrane</keyword>
<comment type="similarity">
    <text evidence="2">Belongs to the INSIG family.</text>
</comment>
<dbReference type="InterPro" id="IPR025929">
    <property type="entry name" value="INSIG_fam"/>
</dbReference>
<accession>A0A3D8Q915</accession>
<proteinExistence type="inferred from homology"/>
<feature type="transmembrane region" description="Helical" evidence="8">
    <location>
        <begin position="257"/>
        <end position="275"/>
    </location>
</feature>
<evidence type="ECO:0000256" key="6">
    <source>
        <dbReference type="ARBA" id="ARBA00023136"/>
    </source>
</evidence>
<evidence type="ECO:0000256" key="8">
    <source>
        <dbReference type="SAM" id="Phobius"/>
    </source>
</evidence>
<sequence>MSDDEARVLRPRPQRVFRVNDSSGSSTPAEPSNTGTLTPKEPGSAAISRNESIMNLTSPTLYGIYSPTAFEGVRDEDSAWGTEADPNGPKVPPTLARNRTESAAVLRTRSRLSHGLFRGVILPQTIRSALLFAFGVVYGIITIHLHENHWITPVKLEYTHFYGSWEYLGFWGLTGVAIGNVLPWLDSYLDGAVAEGKQSGNDSAELALSWSAVVRSVGAFVGIAFAMVKSLPCQLFPETLANIRICFLQRRTPWESTTQASLTLALVNPVLWYLIDRTKTGFILSTTLAIGGMGLLLGLKPDLIPANESSASTIPALNGTGAEATLVSGLTQESMAVRTWVASVLFCACVCFGNIGRQLAGSRRETLKS</sequence>
<reference evidence="9 10" key="1">
    <citation type="journal article" date="2018" name="IMA Fungus">
        <title>IMA Genome-F 9: Draft genome sequence of Annulohypoxylon stygium, Aspergillus mulundensis, Berkeleyomyces basicola (syn. Thielaviopsis basicola), Ceratocystis smalleyi, two Cercospora beticola strains, Coleophoma cylindrospora, Fusarium fracticaudum, Phialophora cf. hyalina, and Morchella septimelata.</title>
        <authorList>
            <person name="Wingfield B.D."/>
            <person name="Bills G.F."/>
            <person name="Dong Y."/>
            <person name="Huang W."/>
            <person name="Nel W.J."/>
            <person name="Swalarsk-Parry B.S."/>
            <person name="Vaghefi N."/>
            <person name="Wilken P.M."/>
            <person name="An Z."/>
            <person name="de Beer Z.W."/>
            <person name="De Vos L."/>
            <person name="Chen L."/>
            <person name="Duong T.A."/>
            <person name="Gao Y."/>
            <person name="Hammerbacher A."/>
            <person name="Kikkert J.R."/>
            <person name="Li Y."/>
            <person name="Li H."/>
            <person name="Li K."/>
            <person name="Li Q."/>
            <person name="Liu X."/>
            <person name="Ma X."/>
            <person name="Naidoo K."/>
            <person name="Pethybridge S.J."/>
            <person name="Sun J."/>
            <person name="Steenkamp E.T."/>
            <person name="van der Nest M.A."/>
            <person name="van Wyk S."/>
            <person name="Wingfield M.J."/>
            <person name="Xiong C."/>
            <person name="Yue Q."/>
            <person name="Zhang X."/>
        </authorList>
    </citation>
    <scope>NUCLEOTIDE SEQUENCE [LARGE SCALE GENOMIC DNA]</scope>
    <source>
        <strain evidence="9 10">DSM 5745</strain>
    </source>
</reference>
<feature type="transmembrane region" description="Helical" evidence="8">
    <location>
        <begin position="128"/>
        <end position="145"/>
    </location>
</feature>
<feature type="transmembrane region" description="Helical" evidence="8">
    <location>
        <begin position="206"/>
        <end position="228"/>
    </location>
</feature>
<keyword evidence="6 8" id="KW-0472">Membrane</keyword>
<protein>
    <recommendedName>
        <fullName evidence="11">INSIG domain protein</fullName>
    </recommendedName>
</protein>
<comment type="caution">
    <text evidence="9">The sequence shown here is derived from an EMBL/GenBank/DDBJ whole genome shotgun (WGS) entry which is preliminary data.</text>
</comment>
<keyword evidence="4" id="KW-0256">Endoplasmic reticulum</keyword>
<dbReference type="PANTHER" id="PTHR15301">
    <property type="entry name" value="INSULIN-INDUCED GENE 1"/>
    <property type="match status" value="1"/>
</dbReference>
<evidence type="ECO:0000313" key="10">
    <source>
        <dbReference type="Proteomes" id="UP000256690"/>
    </source>
</evidence>
<comment type="subcellular location">
    <subcellularLocation>
        <location evidence="1">Endoplasmic reticulum membrane</location>
        <topology evidence="1">Multi-pass membrane protein</topology>
    </subcellularLocation>
</comment>
<evidence type="ECO:0000256" key="5">
    <source>
        <dbReference type="ARBA" id="ARBA00022989"/>
    </source>
</evidence>
<feature type="region of interest" description="Disordered" evidence="7">
    <location>
        <begin position="1"/>
        <end position="45"/>
    </location>
</feature>
<organism evidence="9 10">
    <name type="scientific">Aspergillus mulundensis</name>
    <dbReference type="NCBI Taxonomy" id="1810919"/>
    <lineage>
        <taxon>Eukaryota</taxon>
        <taxon>Fungi</taxon>
        <taxon>Dikarya</taxon>
        <taxon>Ascomycota</taxon>
        <taxon>Pezizomycotina</taxon>
        <taxon>Eurotiomycetes</taxon>
        <taxon>Eurotiomycetidae</taxon>
        <taxon>Eurotiales</taxon>
        <taxon>Aspergillaceae</taxon>
        <taxon>Aspergillus</taxon>
        <taxon>Aspergillus subgen. Nidulantes</taxon>
    </lineage>
</organism>
<dbReference type="Pfam" id="PF07281">
    <property type="entry name" value="INSIG"/>
    <property type="match status" value="2"/>
</dbReference>
<dbReference type="RefSeq" id="XP_026598103.1">
    <property type="nucleotide sequence ID" value="XM_026753330.1"/>
</dbReference>
<feature type="compositionally biased region" description="Polar residues" evidence="7">
    <location>
        <begin position="20"/>
        <end position="37"/>
    </location>
</feature>
<dbReference type="GeneID" id="38121684"/>
<dbReference type="Proteomes" id="UP000256690">
    <property type="component" value="Unassembled WGS sequence"/>
</dbReference>
<evidence type="ECO:0000256" key="3">
    <source>
        <dbReference type="ARBA" id="ARBA00022692"/>
    </source>
</evidence>
<feature type="transmembrane region" description="Helical" evidence="8">
    <location>
        <begin position="335"/>
        <end position="355"/>
    </location>
</feature>
<evidence type="ECO:0000256" key="1">
    <source>
        <dbReference type="ARBA" id="ARBA00004477"/>
    </source>
</evidence>
<feature type="transmembrane region" description="Helical" evidence="8">
    <location>
        <begin position="165"/>
        <end position="185"/>
    </location>
</feature>